<evidence type="ECO:0000256" key="1">
    <source>
        <dbReference type="SAM" id="SignalP"/>
    </source>
</evidence>
<name>A0A662ZJU1_9GAMM</name>
<accession>A0A662ZJU1</accession>
<evidence type="ECO:0000313" key="2">
    <source>
        <dbReference type="EMBL" id="SFP54048.1"/>
    </source>
</evidence>
<dbReference type="Proteomes" id="UP000243745">
    <property type="component" value="Unassembled WGS sequence"/>
</dbReference>
<dbReference type="AlphaFoldDB" id="A0A662ZJU1"/>
<dbReference type="EMBL" id="FOXF01000034">
    <property type="protein sequence ID" value="SFP54048.1"/>
    <property type="molecule type" value="Genomic_DNA"/>
</dbReference>
<evidence type="ECO:0000313" key="3">
    <source>
        <dbReference type="Proteomes" id="UP000243745"/>
    </source>
</evidence>
<keyword evidence="1" id="KW-0732">Signal</keyword>
<organism evidence="2 3">
    <name type="scientific">Ruminobacter amylophilus</name>
    <dbReference type="NCBI Taxonomy" id="867"/>
    <lineage>
        <taxon>Bacteria</taxon>
        <taxon>Pseudomonadati</taxon>
        <taxon>Pseudomonadota</taxon>
        <taxon>Gammaproteobacteria</taxon>
        <taxon>Aeromonadales</taxon>
        <taxon>Succinivibrionaceae</taxon>
        <taxon>Ruminobacter</taxon>
    </lineage>
</organism>
<gene>
    <name evidence="2" type="ORF">SAMN02910344_01671</name>
</gene>
<reference evidence="2 3" key="1">
    <citation type="submission" date="2016-10" db="EMBL/GenBank/DDBJ databases">
        <authorList>
            <person name="Varghese N."/>
            <person name="Submissions S."/>
        </authorList>
    </citation>
    <scope>NUCLEOTIDE SEQUENCE [LARGE SCALE GENOMIC DNA]</scope>
    <source>
        <strain evidence="2 3">DSM 1361</strain>
    </source>
</reference>
<protein>
    <submittedName>
        <fullName evidence="2">Uncharacterized protein</fullName>
    </submittedName>
</protein>
<keyword evidence="3" id="KW-1185">Reference proteome</keyword>
<dbReference type="RefSeq" id="WP_093142763.1">
    <property type="nucleotide sequence ID" value="NZ_FOXF01000034.1"/>
</dbReference>
<feature type="signal peptide" evidence="1">
    <location>
        <begin position="1"/>
        <end position="24"/>
    </location>
</feature>
<proteinExistence type="predicted"/>
<sequence>MKFKNVLCCTVAILPMFCAVESQAGFAEEYDKAMYEKKHNSEGYKNTQKLNKKQKDFLLNVLETGSWWGRNYVGLCFQETEDLKKCHDGTKGFGWKFPIEKYDEKYISSVTVSTEGEKSIIEIKASSYFGENVTLIFNCETVPNPYGGEQVDCPISKKSTCLEKGLCSAGIFDVSDESTQTLIEIEYKIK</sequence>
<feature type="chain" id="PRO_5024871010" evidence="1">
    <location>
        <begin position="25"/>
        <end position="190"/>
    </location>
</feature>